<dbReference type="RefSeq" id="WP_209557241.1">
    <property type="nucleotide sequence ID" value="NZ_JAEDXU010000004.1"/>
</dbReference>
<dbReference type="EMBL" id="JAEDXU010000004">
    <property type="protein sequence ID" value="MBP1046420.1"/>
    <property type="molecule type" value="Genomic_DNA"/>
</dbReference>
<evidence type="ECO:0000313" key="1">
    <source>
        <dbReference type="EMBL" id="MBP1046420.1"/>
    </source>
</evidence>
<proteinExistence type="predicted"/>
<reference evidence="1 2" key="1">
    <citation type="submission" date="2020-12" db="EMBL/GenBank/DDBJ databases">
        <title>Vagococcus allomyrinae sp. nov. and Enterococcus lavae sp. nov., isolated from the larvae of Allomyrina dichotoma.</title>
        <authorList>
            <person name="Lee S.D."/>
        </authorList>
    </citation>
    <scope>NUCLEOTIDE SEQUENCE [LARGE SCALE GENOMIC DNA]</scope>
    <source>
        <strain evidence="1 2">BWM-S5</strain>
    </source>
</reference>
<gene>
    <name evidence="1" type="ORF">I6N96_09000</name>
</gene>
<comment type="caution">
    <text evidence="1">The sequence shown here is derived from an EMBL/GenBank/DDBJ whole genome shotgun (WGS) entry which is preliminary data.</text>
</comment>
<dbReference type="Proteomes" id="UP000673375">
    <property type="component" value="Unassembled WGS sequence"/>
</dbReference>
<keyword evidence="2" id="KW-1185">Reference proteome</keyword>
<name>A0ABS4CK77_9ENTE</name>
<protein>
    <submittedName>
        <fullName evidence="1">Uncharacterized protein</fullName>
    </submittedName>
</protein>
<sequence length="62" mass="7160">MKVKHLLEVLEPNTTVIVSNFDKYSLAEVDANMLSEFPFDELEIKEIETDSNGTVEIRLEKF</sequence>
<accession>A0ABS4CK77</accession>
<organism evidence="1 2">
    <name type="scientific">Enterococcus larvae</name>
    <dbReference type="NCBI Taxonomy" id="2794352"/>
    <lineage>
        <taxon>Bacteria</taxon>
        <taxon>Bacillati</taxon>
        <taxon>Bacillota</taxon>
        <taxon>Bacilli</taxon>
        <taxon>Lactobacillales</taxon>
        <taxon>Enterococcaceae</taxon>
        <taxon>Enterococcus</taxon>
    </lineage>
</organism>
<evidence type="ECO:0000313" key="2">
    <source>
        <dbReference type="Proteomes" id="UP000673375"/>
    </source>
</evidence>